<proteinExistence type="predicted"/>
<dbReference type="RefSeq" id="WP_055215165.1">
    <property type="nucleotide sequence ID" value="NZ_CYXO01000023.1"/>
</dbReference>
<evidence type="ECO:0008006" key="6">
    <source>
        <dbReference type="Google" id="ProtNLM"/>
    </source>
</evidence>
<dbReference type="AlphaFoldDB" id="A0A173VDR7"/>
<name>A0A173VDR7_9FIRM</name>
<evidence type="ECO:0000256" key="1">
    <source>
        <dbReference type="SAM" id="SignalP"/>
    </source>
</evidence>
<gene>
    <name evidence="2" type="ORF">ERS852573_02765</name>
    <name evidence="3" type="ORF">GT576_12265</name>
</gene>
<accession>A0A173VDR7</accession>
<keyword evidence="1" id="KW-0732">Signal</keyword>
<evidence type="ECO:0000313" key="2">
    <source>
        <dbReference type="EMBL" id="CUN24058.1"/>
    </source>
</evidence>
<dbReference type="Proteomes" id="UP000095597">
    <property type="component" value="Unassembled WGS sequence"/>
</dbReference>
<evidence type="ECO:0000313" key="4">
    <source>
        <dbReference type="Proteomes" id="UP000095597"/>
    </source>
</evidence>
<sequence length="194" mass="22020">MKKKFVASMFALALAAATIAPTVAHAEKKPGIQDGSVLWKTTGNTKTDFGLSLNYEDALKPTYSVQVPQSLQMQEDGTDVYVKVSNTKNLAENNKYVSVKVRDTWATNFPKKYRDDDHKYNLYCGYDFMKYKVEPKLSDSSYGPALTDFNQELLTFTEDATKYYRVTPLEDTATNSNPYWWGQINFTIGVENIK</sequence>
<feature type="signal peptide" evidence="1">
    <location>
        <begin position="1"/>
        <end position="26"/>
    </location>
</feature>
<reference evidence="2 4" key="1">
    <citation type="submission" date="2015-09" db="EMBL/GenBank/DDBJ databases">
        <authorList>
            <consortium name="Pathogen Informatics"/>
        </authorList>
    </citation>
    <scope>NUCLEOTIDE SEQUENCE [LARGE SCALE GENOMIC DNA]</scope>
    <source>
        <strain evidence="2 4">2789STDY5834961</strain>
    </source>
</reference>
<feature type="chain" id="PRO_5036007655" description="Camelysin metallo-endopeptidase" evidence="1">
    <location>
        <begin position="27"/>
        <end position="194"/>
    </location>
</feature>
<dbReference type="EMBL" id="CYXO01000023">
    <property type="protein sequence ID" value="CUN24058.1"/>
    <property type="molecule type" value="Genomic_DNA"/>
</dbReference>
<organism evidence="2 4">
    <name type="scientific">Dorea longicatena</name>
    <dbReference type="NCBI Taxonomy" id="88431"/>
    <lineage>
        <taxon>Bacteria</taxon>
        <taxon>Bacillati</taxon>
        <taxon>Bacillota</taxon>
        <taxon>Clostridia</taxon>
        <taxon>Lachnospirales</taxon>
        <taxon>Lachnospiraceae</taxon>
        <taxon>Dorea</taxon>
    </lineage>
</organism>
<dbReference type="EMBL" id="WWSH01000011">
    <property type="protein sequence ID" value="MZK11094.1"/>
    <property type="molecule type" value="Genomic_DNA"/>
</dbReference>
<dbReference type="Proteomes" id="UP000449249">
    <property type="component" value="Unassembled WGS sequence"/>
</dbReference>
<evidence type="ECO:0000313" key="5">
    <source>
        <dbReference type="Proteomes" id="UP000449249"/>
    </source>
</evidence>
<evidence type="ECO:0000313" key="3">
    <source>
        <dbReference type="EMBL" id="MZK11094.1"/>
    </source>
</evidence>
<reference evidence="3 5" key="2">
    <citation type="journal article" date="2019" name="Nat. Med.">
        <title>A library of human gut bacterial isolates paired with longitudinal multiomics data enables mechanistic microbiome research.</title>
        <authorList>
            <person name="Poyet M."/>
            <person name="Groussin M."/>
            <person name="Gibbons S.M."/>
            <person name="Avila-Pacheco J."/>
            <person name="Jiang X."/>
            <person name="Kearney S.M."/>
            <person name="Perrotta A.R."/>
            <person name="Berdy B."/>
            <person name="Zhao S."/>
            <person name="Lieberman T.D."/>
            <person name="Swanson P.K."/>
            <person name="Smith M."/>
            <person name="Roesemann S."/>
            <person name="Alexander J.E."/>
            <person name="Rich S.A."/>
            <person name="Livny J."/>
            <person name="Vlamakis H."/>
            <person name="Clish C."/>
            <person name="Bullock K."/>
            <person name="Deik A."/>
            <person name="Scott J."/>
            <person name="Pierce K.A."/>
            <person name="Xavier R.J."/>
            <person name="Alm E.J."/>
        </authorList>
    </citation>
    <scope>NUCLEOTIDE SEQUENCE [LARGE SCALE GENOMIC DNA]</scope>
    <source>
        <strain evidence="3 5">BIOML-A1</strain>
    </source>
</reference>
<protein>
    <recommendedName>
        <fullName evidence="6">Camelysin metallo-endopeptidase</fullName>
    </recommendedName>
</protein>